<dbReference type="Pfam" id="PF00563">
    <property type="entry name" value="EAL"/>
    <property type="match status" value="1"/>
</dbReference>
<reference evidence="2" key="1">
    <citation type="submission" date="2019-09" db="EMBL/GenBank/DDBJ databases">
        <title>In-depth cultivation of the pig gut microbiome towards novel bacterial diversity and tailored functional studies.</title>
        <authorList>
            <person name="Wylensek D."/>
            <person name="Hitch T.C.A."/>
            <person name="Clavel T."/>
        </authorList>
    </citation>
    <scope>NUCLEOTIDE SEQUENCE</scope>
    <source>
        <strain evidence="2">RF-744-FAT-WT-3</strain>
    </source>
</reference>
<dbReference type="EMBL" id="VUNB01000005">
    <property type="protein sequence ID" value="MST69253.1"/>
    <property type="molecule type" value="Genomic_DNA"/>
</dbReference>
<dbReference type="Gene3D" id="3.30.70.270">
    <property type="match status" value="1"/>
</dbReference>
<gene>
    <name evidence="2" type="ORF">FYJ66_06585</name>
</gene>
<dbReference type="InterPro" id="IPR029787">
    <property type="entry name" value="Nucleotide_cyclase"/>
</dbReference>
<accession>A0A6A8M8T7</accession>
<dbReference type="PANTHER" id="PTHR33121:SF70">
    <property type="entry name" value="SIGNALING PROTEIN YKOW"/>
    <property type="match status" value="1"/>
</dbReference>
<dbReference type="SUPFAM" id="SSF55073">
    <property type="entry name" value="Nucleotide cyclase"/>
    <property type="match status" value="1"/>
</dbReference>
<evidence type="ECO:0000259" key="1">
    <source>
        <dbReference type="PROSITE" id="PS50883"/>
    </source>
</evidence>
<dbReference type="InterPro" id="IPR043128">
    <property type="entry name" value="Rev_trsase/Diguanyl_cyclase"/>
</dbReference>
<dbReference type="InterPro" id="IPR050706">
    <property type="entry name" value="Cyclic-di-GMP_PDE-like"/>
</dbReference>
<dbReference type="InterPro" id="IPR035919">
    <property type="entry name" value="EAL_sf"/>
</dbReference>
<dbReference type="InterPro" id="IPR001633">
    <property type="entry name" value="EAL_dom"/>
</dbReference>
<sequence>MEFLANFSEKSRKIIRSIVRMAKDIGVQTLAEGVETREEYEFLKGIGCEKIQGFYFGRPDTPEEALNCCVEKGMKIETRPEEEYYDKIGRLDFMDSRSMALFEDDGKVVKNIFANEEYRLALKSNGTRTMAEAERKINHVGTGMHRHLRKFVDQVERTGEEGVTTYPSGTQYMEVKARVVAKCNGRCMLQASIANITRNLDEENKENHDDLIRNLLYLYDSVSIIDYGEGKTIAYNSVGEKSELNQSVKGLNLYELRDWFQKKVIYPDDWEEFQAFADPDTMRDRLKKNNGRISDYFRDKQEDGSYILSNHIVMAIPGTDFNKCVIVSAKSILNDPAMMRKIINHYGDRYGYRVKEENAGSSNISPEILWKNVEETAPVKFFWKDREGRFAGVSNAFLQYFGLSSSDEIYGKTDEEMQWHVDEQINSDIEEEVINKGKGIFNCPQKCIIRGRVHNIFTSKMPLYHNGNIQGLIGYFFDSEEFVEMNRRSGEVEVIDPVTGFSNITGLLVNFYQYDKARRENAVNYMMIRIVVESCRQFSRDFGNESGDRLIITIAEVIRRNFPIYASFGRRKDGDFLVFCRASDLAGLEPAIEKVKKEIREIRIVNGHRLSCYPEVYTMNGNERDAAEKFVKLCIK</sequence>
<organism evidence="2">
    <name type="scientific">Baileyella intestinalis</name>
    <dbReference type="NCBI Taxonomy" id="2606709"/>
    <lineage>
        <taxon>Bacteria</taxon>
        <taxon>Bacillati</taxon>
        <taxon>Bacillota</taxon>
        <taxon>Clostridia</taxon>
        <taxon>Peptostreptococcales</taxon>
        <taxon>Anaerovoracaceae</taxon>
        <taxon>Baileyella</taxon>
    </lineage>
</organism>
<feature type="domain" description="EAL" evidence="1">
    <location>
        <begin position="1"/>
        <end position="73"/>
    </location>
</feature>
<dbReference type="InterPro" id="IPR035965">
    <property type="entry name" value="PAS-like_dom_sf"/>
</dbReference>
<dbReference type="Gene3D" id="3.20.20.450">
    <property type="entry name" value="EAL domain"/>
    <property type="match status" value="1"/>
</dbReference>
<name>A0A6A8M8T7_9FIRM</name>
<dbReference type="PROSITE" id="PS50883">
    <property type="entry name" value="EAL"/>
    <property type="match status" value="1"/>
</dbReference>
<evidence type="ECO:0000313" key="2">
    <source>
        <dbReference type="EMBL" id="MST69253.1"/>
    </source>
</evidence>
<proteinExistence type="predicted"/>
<comment type="caution">
    <text evidence="2">The sequence shown here is derived from an EMBL/GenBank/DDBJ whole genome shotgun (WGS) entry which is preliminary data.</text>
</comment>
<dbReference type="SUPFAM" id="SSF141868">
    <property type="entry name" value="EAL domain-like"/>
    <property type="match status" value="1"/>
</dbReference>
<dbReference type="AlphaFoldDB" id="A0A6A8M8T7"/>
<dbReference type="Gene3D" id="3.30.450.20">
    <property type="entry name" value="PAS domain"/>
    <property type="match status" value="1"/>
</dbReference>
<dbReference type="GO" id="GO:0071111">
    <property type="term" value="F:cyclic-guanylate-specific phosphodiesterase activity"/>
    <property type="evidence" value="ECO:0007669"/>
    <property type="project" value="InterPro"/>
</dbReference>
<dbReference type="SUPFAM" id="SSF55785">
    <property type="entry name" value="PYP-like sensor domain (PAS domain)"/>
    <property type="match status" value="1"/>
</dbReference>
<dbReference type="PANTHER" id="PTHR33121">
    <property type="entry name" value="CYCLIC DI-GMP PHOSPHODIESTERASE PDEF"/>
    <property type="match status" value="1"/>
</dbReference>
<protein>
    <submittedName>
        <fullName evidence="2">EAL domain-containing protein</fullName>
    </submittedName>
</protein>